<sequence>FFQDWLKCNICFNNYNESSLRPRSLNCGHTFCEICLKNTIQNGTITCPQCRKIQAISSASDIPINFTVEGLLKSLSTCSEDISKGAISNPTEVESNSNGKCETQDNMKSLLEQQEKSLSAQKGILKRSAGMCNEHPSKECMFRCFFHKCWVCEQCIEELGDHSKQRCNIISFNEEIQARRQENKKILEDEGKSSEETLSMIERHISYLRDERERHISLVNTLQELANMHKKEEKNLEYEISSFQKIIEKGKNLKKKLLDDEAIILKAVTLDESNAARDIVKHKEAEARNWMNTSQKEIDEGKLKIEKMTSSALATEMSLEYREQNWLLLQQDLEKNINKSGNIESSGNKKRLNDATELMRRFGFMKSYSSVVHSTTAQDVISYFNDNGTKVYTVLLDISKGFDQIDYVKLFDKLLENEKCPLVIRYLLQKYINKKFKVRENNASSDIFDVTNGLHLERILSNLLHSMYFDELLSKLRATKGGCHFGHRFVGALGVPDDLILLAPSIFAMNKMLKICESFAAEYCFTLNGSENKLLIFNTYNTYQKTAPPFSYNGESIPNVESAIHLGNILHVRNRDF</sequence>
<keyword evidence="3" id="KW-0862">Zinc</keyword>
<dbReference type="PANTHER" id="PTHR25462:SF296">
    <property type="entry name" value="MEIOTIC P26, ISOFORM F"/>
    <property type="match status" value="1"/>
</dbReference>
<evidence type="ECO:0000256" key="3">
    <source>
        <dbReference type="ARBA" id="ARBA00022833"/>
    </source>
</evidence>
<reference evidence="7 8" key="1">
    <citation type="submission" date="2024-05" db="EMBL/GenBank/DDBJ databases">
        <authorList>
            <person name="Wallberg A."/>
        </authorList>
    </citation>
    <scope>NUCLEOTIDE SEQUENCE [LARGE SCALE GENOMIC DNA]</scope>
</reference>
<dbReference type="InterPro" id="IPR000477">
    <property type="entry name" value="RT_dom"/>
</dbReference>
<keyword evidence="8" id="KW-1185">Reference proteome</keyword>
<dbReference type="PANTHER" id="PTHR25462">
    <property type="entry name" value="BONUS, ISOFORM C-RELATED"/>
    <property type="match status" value="1"/>
</dbReference>
<evidence type="ECO:0000256" key="2">
    <source>
        <dbReference type="ARBA" id="ARBA00022771"/>
    </source>
</evidence>
<gene>
    <name evidence="7" type="ORF">MNOR_LOCUS16954</name>
</gene>
<dbReference type="PROSITE" id="PS50089">
    <property type="entry name" value="ZF_RING_2"/>
    <property type="match status" value="1"/>
</dbReference>
<evidence type="ECO:0000256" key="1">
    <source>
        <dbReference type="ARBA" id="ARBA00022723"/>
    </source>
</evidence>
<protein>
    <recommendedName>
        <fullName evidence="9">RING-type domain-containing protein</fullName>
    </recommendedName>
</protein>
<comment type="caution">
    <text evidence="7">The sequence shown here is derived from an EMBL/GenBank/DDBJ whole genome shotgun (WGS) entry which is preliminary data.</text>
</comment>
<dbReference type="PROSITE" id="PS00518">
    <property type="entry name" value="ZF_RING_1"/>
    <property type="match status" value="1"/>
</dbReference>
<dbReference type="InterPro" id="IPR017907">
    <property type="entry name" value="Znf_RING_CS"/>
</dbReference>
<dbReference type="SMART" id="SM00184">
    <property type="entry name" value="RING"/>
    <property type="match status" value="1"/>
</dbReference>
<feature type="non-terminal residue" evidence="7">
    <location>
        <position position="1"/>
    </location>
</feature>
<dbReference type="AlphaFoldDB" id="A0AAV2QZ10"/>
<dbReference type="SUPFAM" id="SSF57850">
    <property type="entry name" value="RING/U-box"/>
    <property type="match status" value="1"/>
</dbReference>
<dbReference type="InterPro" id="IPR001841">
    <property type="entry name" value="Znf_RING"/>
</dbReference>
<dbReference type="Gene3D" id="3.30.40.10">
    <property type="entry name" value="Zinc/RING finger domain, C3HC4 (zinc finger)"/>
    <property type="match status" value="1"/>
</dbReference>
<dbReference type="PROSITE" id="PS50878">
    <property type="entry name" value="RT_POL"/>
    <property type="match status" value="1"/>
</dbReference>
<name>A0AAV2QZ10_MEGNR</name>
<evidence type="ECO:0000313" key="8">
    <source>
        <dbReference type="Proteomes" id="UP001497623"/>
    </source>
</evidence>
<keyword evidence="2 4" id="KW-0863">Zinc-finger</keyword>
<evidence type="ECO:0000313" key="7">
    <source>
        <dbReference type="EMBL" id="CAL4101170.1"/>
    </source>
</evidence>
<feature type="domain" description="RING-type" evidence="5">
    <location>
        <begin position="8"/>
        <end position="51"/>
    </location>
</feature>
<dbReference type="EMBL" id="CAXKWB010011395">
    <property type="protein sequence ID" value="CAL4101170.1"/>
    <property type="molecule type" value="Genomic_DNA"/>
</dbReference>
<dbReference type="Pfam" id="PF00078">
    <property type="entry name" value="RVT_1"/>
    <property type="match status" value="1"/>
</dbReference>
<feature type="domain" description="Reverse transcriptase" evidence="6">
    <location>
        <begin position="261"/>
        <end position="557"/>
    </location>
</feature>
<evidence type="ECO:0008006" key="9">
    <source>
        <dbReference type="Google" id="ProtNLM"/>
    </source>
</evidence>
<dbReference type="GO" id="GO:0008270">
    <property type="term" value="F:zinc ion binding"/>
    <property type="evidence" value="ECO:0007669"/>
    <property type="project" value="UniProtKB-KW"/>
</dbReference>
<evidence type="ECO:0000256" key="4">
    <source>
        <dbReference type="PROSITE-ProRule" id="PRU00175"/>
    </source>
</evidence>
<dbReference type="InterPro" id="IPR027370">
    <property type="entry name" value="Znf-RING_euk"/>
</dbReference>
<proteinExistence type="predicted"/>
<evidence type="ECO:0000259" key="5">
    <source>
        <dbReference type="PROSITE" id="PS50089"/>
    </source>
</evidence>
<organism evidence="7 8">
    <name type="scientific">Meganyctiphanes norvegica</name>
    <name type="common">Northern krill</name>
    <name type="synonym">Thysanopoda norvegica</name>
    <dbReference type="NCBI Taxonomy" id="48144"/>
    <lineage>
        <taxon>Eukaryota</taxon>
        <taxon>Metazoa</taxon>
        <taxon>Ecdysozoa</taxon>
        <taxon>Arthropoda</taxon>
        <taxon>Crustacea</taxon>
        <taxon>Multicrustacea</taxon>
        <taxon>Malacostraca</taxon>
        <taxon>Eumalacostraca</taxon>
        <taxon>Eucarida</taxon>
        <taxon>Euphausiacea</taxon>
        <taxon>Euphausiidae</taxon>
        <taxon>Meganyctiphanes</taxon>
    </lineage>
</organism>
<dbReference type="Pfam" id="PF13445">
    <property type="entry name" value="zf-RING_UBOX"/>
    <property type="match status" value="1"/>
</dbReference>
<dbReference type="InterPro" id="IPR047153">
    <property type="entry name" value="TRIM45/56/19-like"/>
</dbReference>
<accession>A0AAV2QZ10</accession>
<dbReference type="Proteomes" id="UP001497623">
    <property type="component" value="Unassembled WGS sequence"/>
</dbReference>
<evidence type="ECO:0000259" key="6">
    <source>
        <dbReference type="PROSITE" id="PS50878"/>
    </source>
</evidence>
<keyword evidence="1" id="KW-0479">Metal-binding</keyword>
<dbReference type="InterPro" id="IPR013083">
    <property type="entry name" value="Znf_RING/FYVE/PHD"/>
</dbReference>